<keyword evidence="5" id="KW-1185">Reference proteome</keyword>
<sequence length="245" mass="26998">MERWKNRVALVTGASRGIGAAITEVLVQSGMIVVGVARDIVQLEQMSVDFKVASLPGSLVPMKCDISQPENIKQLLTTIRADPDMEGIDVLVNNAAIAYAEPILTGTPSVWKTMIETNLLAPAILTQEAVKSMKEKEVDDGHIIFINSLAGHRLLPGNKDLHMYSATKFAVRAILEGVRYELRQMESGIRVSAVSPGVVETDIFVKLFDNDDERAKKFLSERKYLEAQDIAQAVKYIISQPPHVQ</sequence>
<dbReference type="OrthoDB" id="1933717at2759"/>
<dbReference type="Proteomes" id="UP000678393">
    <property type="component" value="Unassembled WGS sequence"/>
</dbReference>
<reference evidence="4" key="1">
    <citation type="submission" date="2021-04" db="EMBL/GenBank/DDBJ databases">
        <authorList>
            <consortium name="Molecular Ecology Group"/>
        </authorList>
    </citation>
    <scope>NUCLEOTIDE SEQUENCE</scope>
</reference>
<dbReference type="EMBL" id="CAJHNH020001709">
    <property type="protein sequence ID" value="CAG5124147.1"/>
    <property type="molecule type" value="Genomic_DNA"/>
</dbReference>
<dbReference type="GO" id="GO:0016616">
    <property type="term" value="F:oxidoreductase activity, acting on the CH-OH group of donors, NAD or NADP as acceptor"/>
    <property type="evidence" value="ECO:0007669"/>
    <property type="project" value="UniProtKB-ARBA"/>
</dbReference>
<dbReference type="PANTHER" id="PTHR43115">
    <property type="entry name" value="DEHYDROGENASE/REDUCTASE SDR FAMILY MEMBER 11"/>
    <property type="match status" value="1"/>
</dbReference>
<dbReference type="Pfam" id="PF00106">
    <property type="entry name" value="adh_short"/>
    <property type="match status" value="1"/>
</dbReference>
<dbReference type="PRINTS" id="PR00080">
    <property type="entry name" value="SDRFAMILY"/>
</dbReference>
<gene>
    <name evidence="4" type="ORF">CUNI_LOCUS9705</name>
</gene>
<evidence type="ECO:0000256" key="2">
    <source>
        <dbReference type="ARBA" id="ARBA00023002"/>
    </source>
</evidence>
<evidence type="ECO:0000256" key="3">
    <source>
        <dbReference type="RuleBase" id="RU000363"/>
    </source>
</evidence>
<dbReference type="Gene3D" id="3.40.50.720">
    <property type="entry name" value="NAD(P)-binding Rossmann-like Domain"/>
    <property type="match status" value="1"/>
</dbReference>
<dbReference type="SUPFAM" id="SSF51735">
    <property type="entry name" value="NAD(P)-binding Rossmann-fold domains"/>
    <property type="match status" value="1"/>
</dbReference>
<comment type="caution">
    <text evidence="4">The sequence shown here is derived from an EMBL/GenBank/DDBJ whole genome shotgun (WGS) entry which is preliminary data.</text>
</comment>
<dbReference type="InterPro" id="IPR002347">
    <property type="entry name" value="SDR_fam"/>
</dbReference>
<name>A0A8S3Z3R4_9EUPU</name>
<proteinExistence type="inferred from homology"/>
<evidence type="ECO:0008006" key="6">
    <source>
        <dbReference type="Google" id="ProtNLM"/>
    </source>
</evidence>
<feature type="non-terminal residue" evidence="4">
    <location>
        <position position="1"/>
    </location>
</feature>
<keyword evidence="2" id="KW-0560">Oxidoreductase</keyword>
<evidence type="ECO:0000256" key="1">
    <source>
        <dbReference type="ARBA" id="ARBA00006484"/>
    </source>
</evidence>
<dbReference type="PANTHER" id="PTHR43115:SF4">
    <property type="entry name" value="DEHYDROGENASE_REDUCTASE SDR FAMILY MEMBER 11"/>
    <property type="match status" value="1"/>
</dbReference>
<comment type="similarity">
    <text evidence="1 3">Belongs to the short-chain dehydrogenases/reductases (SDR) family.</text>
</comment>
<accession>A0A8S3Z3R4</accession>
<dbReference type="InterPro" id="IPR036291">
    <property type="entry name" value="NAD(P)-bd_dom_sf"/>
</dbReference>
<protein>
    <recommendedName>
        <fullName evidence="6">Dehydrogenase/reductase SDR family member 11</fullName>
    </recommendedName>
</protein>
<dbReference type="AlphaFoldDB" id="A0A8S3Z3R4"/>
<evidence type="ECO:0000313" key="4">
    <source>
        <dbReference type="EMBL" id="CAG5124147.1"/>
    </source>
</evidence>
<evidence type="ECO:0000313" key="5">
    <source>
        <dbReference type="Proteomes" id="UP000678393"/>
    </source>
</evidence>
<dbReference type="FunFam" id="3.40.50.720:FF:000047">
    <property type="entry name" value="NADP-dependent L-serine/L-allo-threonine dehydrogenase"/>
    <property type="match status" value="1"/>
</dbReference>
<dbReference type="PRINTS" id="PR00081">
    <property type="entry name" value="GDHRDH"/>
</dbReference>
<organism evidence="4 5">
    <name type="scientific">Candidula unifasciata</name>
    <dbReference type="NCBI Taxonomy" id="100452"/>
    <lineage>
        <taxon>Eukaryota</taxon>
        <taxon>Metazoa</taxon>
        <taxon>Spiralia</taxon>
        <taxon>Lophotrochozoa</taxon>
        <taxon>Mollusca</taxon>
        <taxon>Gastropoda</taxon>
        <taxon>Heterobranchia</taxon>
        <taxon>Euthyneura</taxon>
        <taxon>Panpulmonata</taxon>
        <taxon>Eupulmonata</taxon>
        <taxon>Stylommatophora</taxon>
        <taxon>Helicina</taxon>
        <taxon>Helicoidea</taxon>
        <taxon>Geomitridae</taxon>
        <taxon>Candidula</taxon>
    </lineage>
</organism>